<gene>
    <name evidence="2" type="ORF">CPT_Serbin_014</name>
</gene>
<reference evidence="2 3" key="1">
    <citation type="journal article" date="2019" name="Microbiol. Resour. Announc.">
        <title>Complete Genome Sequence of Serratia marcescens Siphophage Serbin.</title>
        <authorList>
            <person name="Williams E.A."/>
            <person name="Hopson H."/>
            <person name="Rodriguez A."/>
            <person name="Kongari R."/>
            <person name="Bonasera R."/>
            <person name="Hernandez-Morales A.C."/>
            <person name="Liu M."/>
        </authorList>
    </citation>
    <scope>NUCLEOTIDE SEQUENCE [LARGE SCALE GENOMIC DNA]</scope>
</reference>
<dbReference type="InterPro" id="IPR046787">
    <property type="entry name" value="DnaT_2"/>
</dbReference>
<evidence type="ECO:0000313" key="3">
    <source>
        <dbReference type="Proteomes" id="UP000308339"/>
    </source>
</evidence>
<sequence>MIIVEDGSGVANANSYVSLEETKQYALSRGLTLPDADPDIESLMHQAVDYLQYNYQYKGERTYPDAELEFPRTGIKGYAPDQIPSRIKNAQMQLTALAYEHDLSPVTSSGVVREKVDVIEVQYSDGGDTGPFQSDMIDNMMSPFTQSTSVGLLQQARVVRA</sequence>
<name>A0A482MIF3_9CAUD</name>
<dbReference type="Pfam" id="PF20557">
    <property type="entry name" value="DnaT_2"/>
    <property type="match status" value="1"/>
</dbReference>
<protein>
    <submittedName>
        <fullName evidence="2">Structural protein</fullName>
    </submittedName>
</protein>
<dbReference type="EMBL" id="MK608336">
    <property type="protein sequence ID" value="QBQ72930.1"/>
    <property type="molecule type" value="Genomic_DNA"/>
</dbReference>
<evidence type="ECO:0000313" key="2">
    <source>
        <dbReference type="EMBL" id="QBQ72930.1"/>
    </source>
</evidence>
<accession>A0A482MIF3</accession>
<organism evidence="2 3">
    <name type="scientific">Serratia phage Serbin</name>
    <dbReference type="NCBI Taxonomy" id="2562181"/>
    <lineage>
        <taxon>Viruses</taxon>
        <taxon>Duplodnaviria</taxon>
        <taxon>Heunggongvirae</taxon>
        <taxon>Uroviricota</taxon>
        <taxon>Caudoviricetes</taxon>
        <taxon>Serbinvirus</taxon>
        <taxon>Serbinvirus serbin</taxon>
    </lineage>
</organism>
<dbReference type="Proteomes" id="UP000308339">
    <property type="component" value="Segment"/>
</dbReference>
<keyword evidence="3" id="KW-1185">Reference proteome</keyword>
<proteinExistence type="predicted"/>
<feature type="domain" description="Putative DnaT-like" evidence="1">
    <location>
        <begin position="2"/>
        <end position="160"/>
    </location>
</feature>
<evidence type="ECO:0000259" key="1">
    <source>
        <dbReference type="Pfam" id="PF20557"/>
    </source>
</evidence>